<dbReference type="Gene3D" id="3.90.1680.10">
    <property type="entry name" value="SOS response associated peptidase-like"/>
    <property type="match status" value="1"/>
</dbReference>
<evidence type="ECO:0000256" key="1">
    <source>
        <dbReference type="ARBA" id="ARBA00008136"/>
    </source>
</evidence>
<dbReference type="GO" id="GO:0008233">
    <property type="term" value="F:peptidase activity"/>
    <property type="evidence" value="ECO:0007669"/>
    <property type="project" value="UniProtKB-KW"/>
</dbReference>
<protein>
    <recommendedName>
        <fullName evidence="8">Abasic site processing protein</fullName>
        <ecNumber evidence="8">3.4.-.-</ecNumber>
    </recommendedName>
</protein>
<dbReference type="STRING" id="161895.CPHO_09500"/>
<dbReference type="SUPFAM" id="SSF143081">
    <property type="entry name" value="BB1717-like"/>
    <property type="match status" value="1"/>
</dbReference>
<dbReference type="PANTHER" id="PTHR13604">
    <property type="entry name" value="DC12-RELATED"/>
    <property type="match status" value="1"/>
</dbReference>
<dbReference type="KEGG" id="cpho:CPHO_09500"/>
<keyword evidence="3" id="KW-0227">DNA damage</keyword>
<dbReference type="PANTHER" id="PTHR13604:SF0">
    <property type="entry name" value="ABASIC SITE PROCESSING PROTEIN HMCES"/>
    <property type="match status" value="1"/>
</dbReference>
<keyword evidence="7" id="KW-0456">Lyase</keyword>
<organism evidence="9 10">
    <name type="scientific">Corynebacterium phocae</name>
    <dbReference type="NCBI Taxonomy" id="161895"/>
    <lineage>
        <taxon>Bacteria</taxon>
        <taxon>Bacillati</taxon>
        <taxon>Actinomycetota</taxon>
        <taxon>Actinomycetes</taxon>
        <taxon>Mycobacteriales</taxon>
        <taxon>Corynebacteriaceae</taxon>
        <taxon>Corynebacterium</taxon>
    </lineage>
</organism>
<evidence type="ECO:0000313" key="9">
    <source>
        <dbReference type="EMBL" id="APT93081.1"/>
    </source>
</evidence>
<dbReference type="AlphaFoldDB" id="A0A1L7D4W4"/>
<dbReference type="GO" id="GO:0016829">
    <property type="term" value="F:lyase activity"/>
    <property type="evidence" value="ECO:0007669"/>
    <property type="project" value="UniProtKB-KW"/>
</dbReference>
<proteinExistence type="inferred from homology"/>
<comment type="similarity">
    <text evidence="1 8">Belongs to the SOS response-associated peptidase family.</text>
</comment>
<dbReference type="RefSeq" id="WP_075735259.1">
    <property type="nucleotide sequence ID" value="NZ_CP009249.1"/>
</dbReference>
<dbReference type="GO" id="GO:0106300">
    <property type="term" value="P:protein-DNA covalent cross-linking repair"/>
    <property type="evidence" value="ECO:0007669"/>
    <property type="project" value="InterPro"/>
</dbReference>
<dbReference type="EMBL" id="CP009249">
    <property type="protein sequence ID" value="APT93081.1"/>
    <property type="molecule type" value="Genomic_DNA"/>
</dbReference>
<dbReference type="Proteomes" id="UP000185491">
    <property type="component" value="Chromosome"/>
</dbReference>
<evidence type="ECO:0000256" key="3">
    <source>
        <dbReference type="ARBA" id="ARBA00022763"/>
    </source>
</evidence>
<evidence type="ECO:0000256" key="2">
    <source>
        <dbReference type="ARBA" id="ARBA00022670"/>
    </source>
</evidence>
<keyword evidence="6" id="KW-0238">DNA-binding</keyword>
<dbReference type="InterPro" id="IPR003738">
    <property type="entry name" value="SRAP"/>
</dbReference>
<sequence>MCGRYALFSVDLLRNLGVELPQGLPPARYNIAPTQRIAIRRKESLEPARWGLIPHWKKTLDGPPLFNARVETVAEKPSFRDAYQSGRCVVPMDGYYEWKDSQPHFVTGPDGLLWAAGLWASGLGQLSATVVTAAATEEMEWLHHRQPKFLLPDEVQAWLAGADLGGPTSVRGLSTYPVDKAVGNVRNDYPGLIEPVDKS</sequence>
<gene>
    <name evidence="9" type="ORF">CPHO_09500</name>
</gene>
<dbReference type="GO" id="GO:0003697">
    <property type="term" value="F:single-stranded DNA binding"/>
    <property type="evidence" value="ECO:0007669"/>
    <property type="project" value="InterPro"/>
</dbReference>
<evidence type="ECO:0000256" key="8">
    <source>
        <dbReference type="RuleBase" id="RU364100"/>
    </source>
</evidence>
<evidence type="ECO:0000256" key="4">
    <source>
        <dbReference type="ARBA" id="ARBA00022801"/>
    </source>
</evidence>
<evidence type="ECO:0000256" key="5">
    <source>
        <dbReference type="ARBA" id="ARBA00023124"/>
    </source>
</evidence>
<reference evidence="9 10" key="1">
    <citation type="submission" date="2014-08" db="EMBL/GenBank/DDBJ databases">
        <title>Complete genome sequence of Corynebacterium phocae M408/89/1(T)(=DSM 44612(T)), isolated from the common seal (Phoca vitulina).</title>
        <authorList>
            <person name="Ruckert C."/>
            <person name="Albersmeier A."/>
            <person name="Winkler A."/>
            <person name="Kalinowski J."/>
        </authorList>
    </citation>
    <scope>NUCLEOTIDE SEQUENCE [LARGE SCALE GENOMIC DNA]</scope>
    <source>
        <strain evidence="9 10">M408/89/1</strain>
    </source>
</reference>
<evidence type="ECO:0000313" key="10">
    <source>
        <dbReference type="Proteomes" id="UP000185491"/>
    </source>
</evidence>
<dbReference type="OrthoDB" id="9782620at2"/>
<evidence type="ECO:0000256" key="7">
    <source>
        <dbReference type="ARBA" id="ARBA00023239"/>
    </source>
</evidence>
<dbReference type="Pfam" id="PF02586">
    <property type="entry name" value="SRAP"/>
    <property type="match status" value="1"/>
</dbReference>
<keyword evidence="10" id="KW-1185">Reference proteome</keyword>
<name>A0A1L7D4W4_9CORY</name>
<dbReference type="GO" id="GO:0006508">
    <property type="term" value="P:proteolysis"/>
    <property type="evidence" value="ECO:0007669"/>
    <property type="project" value="UniProtKB-KW"/>
</dbReference>
<accession>A0A1L7D4W4</accession>
<evidence type="ECO:0000256" key="6">
    <source>
        <dbReference type="ARBA" id="ARBA00023125"/>
    </source>
</evidence>
<dbReference type="InterPro" id="IPR036590">
    <property type="entry name" value="SRAP-like"/>
</dbReference>
<keyword evidence="5" id="KW-0190">Covalent protein-DNA linkage</keyword>
<keyword evidence="4 8" id="KW-0378">Hydrolase</keyword>
<keyword evidence="2 8" id="KW-0645">Protease</keyword>
<dbReference type="EC" id="3.4.-.-" evidence="8"/>